<comment type="catalytic activity">
    <reaction evidence="6">
        <text>Couples ATP hydrolysis with the unwinding of duplex DNA by translocating in the 3'-5' direction.</text>
        <dbReference type="EC" id="5.6.2.4"/>
    </reaction>
</comment>
<keyword evidence="4 9" id="KW-0067">ATP-binding</keyword>
<keyword evidence="3 9" id="KW-0347">Helicase</keyword>
<dbReference type="GO" id="GO:0016887">
    <property type="term" value="F:ATP hydrolysis activity"/>
    <property type="evidence" value="ECO:0007669"/>
    <property type="project" value="RHEA"/>
</dbReference>
<evidence type="ECO:0000256" key="4">
    <source>
        <dbReference type="ARBA" id="ARBA00022840"/>
    </source>
</evidence>
<evidence type="ECO:0000256" key="6">
    <source>
        <dbReference type="ARBA" id="ARBA00034617"/>
    </source>
</evidence>
<sequence>MKVDQKHFHQEQRNLDTTIKSMEDHTFYIWELLDRKKQQFKDQTSFIGDSVSYKLGKSDKDKLEKAINQPYFGRIDIVEDGVNETFYIGKHGVRDKHEQIVVLDWRMPMASTYYNFMPGRPQQKYTVIDKNGRKHVSTIDVQLKRDFTIKNRRIMKILQQVAESKSDLNITMTDKGEQLTVTDDFLREILETSESTGYLKEIIATIQKEQDIAIRQTIDANVVIQGVAGSGKSSIALHRLSYLLFNNKSLKPEELLILGPSNLFISSTQGMLPELDLDGIRQSTFQGLVFQHLKPFLPSKVNLDYHSYFDQVLFTPGYTKEKDINEFKGSAAFMKILDTFVNEFQHGYENRFKPIKIFDEQLSTSKIVEIYEGYAYLPFIKRVEKFVQHIENHFKRMLDIKTQEIEDQHSMIKDTFLKNGGLSEVGLNALKKQIWSIRDYKIKKLKQEYKIEVAAWKQTMALPNPFSIYQQVLSFEVLDNFRRDIGKGIPQLFKGYKADEVTYFDLAPIYYIYLLMFDPPEKFAHIVIDEAQDLSFIHFAVLKKITKTVTILGDKEQSIFLGYGQYSWNDLMRNLFNDKKYMLLSLDTSYRSTKQIIDVANTVLGNHYEKNKFFPITPLNRSGPDVTLERVLSGRNLLEGIVSTITSWKKKYKRIAVIHKDERKALQLSEYLSNQFGQEAIYVNPNTEVKQGYVSVLASYYSKGMEFDAVLVVNANEDSFPNDELHARL</sequence>
<dbReference type="EC" id="5.6.2.4" evidence="7"/>
<dbReference type="OrthoDB" id="9787585at2"/>
<accession>A0A5D4UN07</accession>
<dbReference type="PROSITE" id="PS51198">
    <property type="entry name" value="UVRD_HELICASE_ATP_BIND"/>
    <property type="match status" value="1"/>
</dbReference>
<dbReference type="GO" id="GO:0005829">
    <property type="term" value="C:cytosol"/>
    <property type="evidence" value="ECO:0007669"/>
    <property type="project" value="TreeGrafter"/>
</dbReference>
<proteinExistence type="predicted"/>
<evidence type="ECO:0000256" key="7">
    <source>
        <dbReference type="ARBA" id="ARBA00034808"/>
    </source>
</evidence>
<dbReference type="RefSeq" id="WP_148967651.1">
    <property type="nucleotide sequence ID" value="NZ_JBNIKW010000001.1"/>
</dbReference>
<feature type="domain" description="UvrD-like helicase ATP-binding" evidence="10">
    <location>
        <begin position="205"/>
        <end position="593"/>
    </location>
</feature>
<dbReference type="SUPFAM" id="SSF52540">
    <property type="entry name" value="P-loop containing nucleoside triphosphate hydrolases"/>
    <property type="match status" value="1"/>
</dbReference>
<protein>
    <recommendedName>
        <fullName evidence="7">DNA 3'-5' helicase</fullName>
        <ecNumber evidence="7">5.6.2.4</ecNumber>
    </recommendedName>
</protein>
<reference evidence="11 12" key="1">
    <citation type="submission" date="2019-08" db="EMBL/GenBank/DDBJ databases">
        <title>Bacillus genomes from the desert of Cuatro Cienegas, Coahuila.</title>
        <authorList>
            <person name="Olmedo-Alvarez G."/>
        </authorList>
    </citation>
    <scope>NUCLEOTIDE SEQUENCE [LARGE SCALE GENOMIC DNA]</scope>
    <source>
        <strain evidence="11 12">CH87b_3T</strain>
    </source>
</reference>
<dbReference type="InterPro" id="IPR027417">
    <property type="entry name" value="P-loop_NTPase"/>
</dbReference>
<dbReference type="PANTHER" id="PTHR11070:SF17">
    <property type="entry name" value="DNA HELICASE IV"/>
    <property type="match status" value="1"/>
</dbReference>
<dbReference type="GO" id="GO:0005524">
    <property type="term" value="F:ATP binding"/>
    <property type="evidence" value="ECO:0007669"/>
    <property type="project" value="UniProtKB-UniRule"/>
</dbReference>
<evidence type="ECO:0000256" key="9">
    <source>
        <dbReference type="PROSITE-ProRule" id="PRU00560"/>
    </source>
</evidence>
<dbReference type="Pfam" id="PF13361">
    <property type="entry name" value="UvrD_C"/>
    <property type="match status" value="1"/>
</dbReference>
<feature type="binding site" evidence="9">
    <location>
        <begin position="226"/>
        <end position="233"/>
    </location>
    <ligand>
        <name>ATP</name>
        <dbReference type="ChEBI" id="CHEBI:30616"/>
    </ligand>
</feature>
<dbReference type="PANTHER" id="PTHR11070">
    <property type="entry name" value="UVRD / RECB / PCRA DNA HELICASE FAMILY MEMBER"/>
    <property type="match status" value="1"/>
</dbReference>
<dbReference type="InterPro" id="IPR000212">
    <property type="entry name" value="DNA_helicase_UvrD/REP"/>
</dbReference>
<dbReference type="GO" id="GO:0043138">
    <property type="term" value="F:3'-5' DNA helicase activity"/>
    <property type="evidence" value="ECO:0007669"/>
    <property type="project" value="UniProtKB-EC"/>
</dbReference>
<dbReference type="Gene3D" id="3.40.50.300">
    <property type="entry name" value="P-loop containing nucleotide triphosphate hydrolases"/>
    <property type="match status" value="3"/>
</dbReference>
<gene>
    <name evidence="11" type="ORF">FZC85_02620</name>
</gene>
<keyword evidence="1 9" id="KW-0547">Nucleotide-binding</keyword>
<keyword evidence="5" id="KW-0413">Isomerase</keyword>
<dbReference type="GO" id="GO:0003677">
    <property type="term" value="F:DNA binding"/>
    <property type="evidence" value="ECO:0007669"/>
    <property type="project" value="InterPro"/>
</dbReference>
<dbReference type="Proteomes" id="UP000324269">
    <property type="component" value="Unassembled WGS sequence"/>
</dbReference>
<dbReference type="EMBL" id="VTEZ01000001">
    <property type="protein sequence ID" value="TYS88351.1"/>
    <property type="molecule type" value="Genomic_DNA"/>
</dbReference>
<dbReference type="InterPro" id="IPR014016">
    <property type="entry name" value="UvrD-like_ATP-bd"/>
</dbReference>
<evidence type="ECO:0000259" key="10">
    <source>
        <dbReference type="PROSITE" id="PS51198"/>
    </source>
</evidence>
<comment type="catalytic activity">
    <reaction evidence="8">
        <text>ATP + H2O = ADP + phosphate + H(+)</text>
        <dbReference type="Rhea" id="RHEA:13065"/>
        <dbReference type="ChEBI" id="CHEBI:15377"/>
        <dbReference type="ChEBI" id="CHEBI:15378"/>
        <dbReference type="ChEBI" id="CHEBI:30616"/>
        <dbReference type="ChEBI" id="CHEBI:43474"/>
        <dbReference type="ChEBI" id="CHEBI:456216"/>
        <dbReference type="EC" id="5.6.2.4"/>
    </reaction>
</comment>
<dbReference type="AlphaFoldDB" id="A0A5D4UN07"/>
<dbReference type="GO" id="GO:0000725">
    <property type="term" value="P:recombinational repair"/>
    <property type="evidence" value="ECO:0007669"/>
    <property type="project" value="TreeGrafter"/>
</dbReference>
<evidence type="ECO:0000256" key="5">
    <source>
        <dbReference type="ARBA" id="ARBA00023235"/>
    </source>
</evidence>
<evidence type="ECO:0000256" key="1">
    <source>
        <dbReference type="ARBA" id="ARBA00022741"/>
    </source>
</evidence>
<evidence type="ECO:0000256" key="8">
    <source>
        <dbReference type="ARBA" id="ARBA00048988"/>
    </source>
</evidence>
<evidence type="ECO:0000256" key="2">
    <source>
        <dbReference type="ARBA" id="ARBA00022801"/>
    </source>
</evidence>
<name>A0A5D4UN07_9BACI</name>
<evidence type="ECO:0000313" key="12">
    <source>
        <dbReference type="Proteomes" id="UP000324269"/>
    </source>
</evidence>
<evidence type="ECO:0000256" key="3">
    <source>
        <dbReference type="ARBA" id="ARBA00022806"/>
    </source>
</evidence>
<organism evidence="11 12">
    <name type="scientific">Rossellomorea aquimaris</name>
    <dbReference type="NCBI Taxonomy" id="189382"/>
    <lineage>
        <taxon>Bacteria</taxon>
        <taxon>Bacillati</taxon>
        <taxon>Bacillota</taxon>
        <taxon>Bacilli</taxon>
        <taxon>Bacillales</taxon>
        <taxon>Bacillaceae</taxon>
        <taxon>Rossellomorea</taxon>
    </lineage>
</organism>
<dbReference type="Pfam" id="PF00580">
    <property type="entry name" value="UvrD-helicase"/>
    <property type="match status" value="1"/>
</dbReference>
<dbReference type="InterPro" id="IPR014017">
    <property type="entry name" value="DNA_helicase_UvrD-like_C"/>
</dbReference>
<comment type="caution">
    <text evidence="11">The sequence shown here is derived from an EMBL/GenBank/DDBJ whole genome shotgun (WGS) entry which is preliminary data.</text>
</comment>
<keyword evidence="2 9" id="KW-0378">Hydrolase</keyword>
<evidence type="ECO:0000313" key="11">
    <source>
        <dbReference type="EMBL" id="TYS88351.1"/>
    </source>
</evidence>